<accession>A0A4P6I3J9</accession>
<reference evidence="2 3" key="1">
    <citation type="submission" date="2018-02" db="EMBL/GenBank/DDBJ databases">
        <title>Genome sequence of Desulfovibrio carbinolicus DSM 3852.</title>
        <authorList>
            <person name="Wilbanks E."/>
            <person name="Skennerton C.T."/>
            <person name="Orphan V.J."/>
        </authorList>
    </citation>
    <scope>NUCLEOTIDE SEQUENCE [LARGE SCALE GENOMIC DNA]</scope>
    <source>
        <strain evidence="2 3">DSM 3852</strain>
    </source>
</reference>
<keyword evidence="3" id="KW-1185">Reference proteome</keyword>
<dbReference type="AlphaFoldDB" id="A0A4P6I3J9"/>
<dbReference type="KEGG" id="dcb:C3Y92_15030"/>
<dbReference type="EMBL" id="CP026538">
    <property type="protein sequence ID" value="QAZ68469.1"/>
    <property type="molecule type" value="Genomic_DNA"/>
</dbReference>
<name>A0A4P6I3J9_9BACT</name>
<feature type="region of interest" description="Disordered" evidence="1">
    <location>
        <begin position="29"/>
        <end position="63"/>
    </location>
</feature>
<dbReference type="Proteomes" id="UP000293296">
    <property type="component" value="Chromosome"/>
</dbReference>
<organism evidence="2 3">
    <name type="scientific">Solidesulfovibrio carbinolicus</name>
    <dbReference type="NCBI Taxonomy" id="296842"/>
    <lineage>
        <taxon>Bacteria</taxon>
        <taxon>Pseudomonadati</taxon>
        <taxon>Thermodesulfobacteriota</taxon>
        <taxon>Desulfovibrionia</taxon>
        <taxon>Desulfovibrionales</taxon>
        <taxon>Desulfovibrionaceae</taxon>
        <taxon>Solidesulfovibrio</taxon>
    </lineage>
</organism>
<gene>
    <name evidence="2" type="ORF">C3Y92_15030</name>
</gene>
<evidence type="ECO:0000256" key="1">
    <source>
        <dbReference type="SAM" id="MobiDB-lite"/>
    </source>
</evidence>
<proteinExistence type="predicted"/>
<evidence type="ECO:0000313" key="2">
    <source>
        <dbReference type="EMBL" id="QAZ68469.1"/>
    </source>
</evidence>
<evidence type="ECO:0000313" key="3">
    <source>
        <dbReference type="Proteomes" id="UP000293296"/>
    </source>
</evidence>
<protein>
    <submittedName>
        <fullName evidence="2">Uncharacterized protein</fullName>
    </submittedName>
</protein>
<sequence length="63" mass="6780">MTGRIIIQLELLYFLKKLGKGCKPGFAQLRPVPGFPEPAEKPPASAKPPAEAGNGPWDHVSVK</sequence>
<feature type="compositionally biased region" description="Low complexity" evidence="1">
    <location>
        <begin position="42"/>
        <end position="52"/>
    </location>
</feature>